<dbReference type="RefSeq" id="WP_203326334.1">
    <property type="nucleotide sequence ID" value="NZ_CP069213.1"/>
</dbReference>
<protein>
    <submittedName>
        <fullName evidence="2">PRC-barrel domain-containing protein</fullName>
    </submittedName>
</protein>
<proteinExistence type="predicted"/>
<dbReference type="Pfam" id="PF05239">
    <property type="entry name" value="PRC"/>
    <property type="match status" value="1"/>
</dbReference>
<keyword evidence="3" id="KW-1185">Reference proteome</keyword>
<dbReference type="EMBL" id="CP069213">
    <property type="protein sequence ID" value="QRH02746.1"/>
    <property type="molecule type" value="Genomic_DNA"/>
</dbReference>
<dbReference type="PANTHER" id="PTHR36505">
    <property type="entry name" value="BLR1072 PROTEIN"/>
    <property type="match status" value="1"/>
</dbReference>
<organism evidence="2 3">
    <name type="scientific">Shewanella litorisediminis</name>
    <dbReference type="NCBI Taxonomy" id="1173586"/>
    <lineage>
        <taxon>Bacteria</taxon>
        <taxon>Pseudomonadati</taxon>
        <taxon>Pseudomonadota</taxon>
        <taxon>Gammaproteobacteria</taxon>
        <taxon>Alteromonadales</taxon>
        <taxon>Shewanellaceae</taxon>
        <taxon>Shewanella</taxon>
    </lineage>
</organism>
<dbReference type="InterPro" id="IPR011033">
    <property type="entry name" value="PRC_barrel-like_sf"/>
</dbReference>
<dbReference type="SUPFAM" id="SSF50346">
    <property type="entry name" value="PRC-barrel domain"/>
    <property type="match status" value="1"/>
</dbReference>
<reference evidence="2 3" key="1">
    <citation type="journal article" date="2012" name="Antonie Van Leeuwenhoek">
        <title>Shewanella litorisediminis sp. nov., a gammaproteobacterium isolated from a tidal flat sediment.</title>
        <authorList>
            <person name="Lee M.H."/>
            <person name="Yoon J.H."/>
        </authorList>
    </citation>
    <scope>NUCLEOTIDE SEQUENCE [LARGE SCALE GENOMIC DNA]</scope>
    <source>
        <strain evidence="2 3">SMK1-12</strain>
    </source>
</reference>
<accession>A0ABX7G618</accession>
<evidence type="ECO:0000313" key="2">
    <source>
        <dbReference type="EMBL" id="QRH02746.1"/>
    </source>
</evidence>
<gene>
    <name evidence="2" type="ORF">JQC75_04810</name>
</gene>
<dbReference type="Proteomes" id="UP000596252">
    <property type="component" value="Chromosome"/>
</dbReference>
<dbReference type="PANTHER" id="PTHR36505:SF1">
    <property type="entry name" value="BLR1072 PROTEIN"/>
    <property type="match status" value="1"/>
</dbReference>
<evidence type="ECO:0000259" key="1">
    <source>
        <dbReference type="Pfam" id="PF05239"/>
    </source>
</evidence>
<evidence type="ECO:0000313" key="3">
    <source>
        <dbReference type="Proteomes" id="UP000596252"/>
    </source>
</evidence>
<feature type="domain" description="PRC-barrel" evidence="1">
    <location>
        <begin position="29"/>
        <end position="89"/>
    </location>
</feature>
<dbReference type="Gene3D" id="2.30.30.240">
    <property type="entry name" value="PRC-barrel domain"/>
    <property type="match status" value="1"/>
</dbReference>
<dbReference type="InterPro" id="IPR027275">
    <property type="entry name" value="PRC-brl_dom"/>
</dbReference>
<sequence length="139" mass="16142">MNEITVETRQTQTAIGNDRALFEFFQLSGRTLCHNQIYNHKDEKLGKLQDLMISLPSGTVLFAIMSNGGFLGVGERLLAIPWHTLTLDKERKCFVLPLSLERLKLAPSFDYHNWPDMNDVQWRREMNRYFGLGQVIRNN</sequence>
<name>A0ABX7G618_9GAMM</name>